<sequence>MESSAVTTRTARACEPCRRKKSKCSGERPVCSCCQRLAQTCFYRDPENDAFDTRKRRRTGPSATSTESTESRLAKLEAKLQEISGDFVSPQALPRRHNQAGAFNEAGADGTDLTFGGERQAEQFDAASWLTRNTLLSFDDLVEIYAQHFHGQPLLLFDLTEIASDARKWPLHLVFSFLALISPYAAHDINASSLAHSAHCAIDYARTDVGERTQNVQSLCLLALWGISRGEATSASLHIGVAQMLSMQLLKSSQSRGPKPLDVQRCWFSAMILACMYRKEPLPGYSLPDLTQYPDIAISPPHPRLRGPNGIDAPGSAHNNWPHDMGVYAVCIDLYALWAKAMAFSESVRKGQTSNFWCAQSLYHEIRTAIFEFETCMSSNHRLRESGFATYPPEKVRKSEHYWRLWFISQVLFHAVQVMINHPLIHIINGNRLHKFQPPSFQQQTIDQLLLHAKWTVRLDQMRVAKGLRLDDPFIIYLFAMVATAYAFFLDSKDPNVKRDAKNGFEHCQKLVALHAQSFNHLKRTCTLLENLVPKSVAIDASPVRRTADVARLWDLLDYPRATSPEELESSTQILDLDMTTQFTSPLDEPDAHGVEGEKNYPSVNLPRNDANYTLNNAYDPWAAALNATFFTGLPTASAPNLDADFWFNPGQL</sequence>
<dbReference type="GO" id="GO:0000981">
    <property type="term" value="F:DNA-binding transcription factor activity, RNA polymerase II-specific"/>
    <property type="evidence" value="ECO:0007669"/>
    <property type="project" value="InterPro"/>
</dbReference>
<evidence type="ECO:0000256" key="1">
    <source>
        <dbReference type="ARBA" id="ARBA00004123"/>
    </source>
</evidence>
<dbReference type="Gene3D" id="4.10.240.10">
    <property type="entry name" value="Zn(2)-C6 fungal-type DNA-binding domain"/>
    <property type="match status" value="1"/>
</dbReference>
<dbReference type="SMART" id="SM00066">
    <property type="entry name" value="GAL4"/>
    <property type="match status" value="1"/>
</dbReference>
<keyword evidence="5" id="KW-0539">Nucleus</keyword>
<dbReference type="GO" id="GO:0005634">
    <property type="term" value="C:nucleus"/>
    <property type="evidence" value="ECO:0007669"/>
    <property type="project" value="UniProtKB-SubCell"/>
</dbReference>
<accession>A0A9P4Q8J7</accession>
<evidence type="ECO:0000256" key="6">
    <source>
        <dbReference type="SAM" id="MobiDB-lite"/>
    </source>
</evidence>
<evidence type="ECO:0000256" key="4">
    <source>
        <dbReference type="ARBA" id="ARBA00023163"/>
    </source>
</evidence>
<dbReference type="CDD" id="cd12148">
    <property type="entry name" value="fungal_TF_MHR"/>
    <property type="match status" value="1"/>
</dbReference>
<name>A0A9P4Q8J7_9PEZI</name>
<dbReference type="Pfam" id="PF00172">
    <property type="entry name" value="Zn_clus"/>
    <property type="match status" value="1"/>
</dbReference>
<dbReference type="Proteomes" id="UP000799441">
    <property type="component" value="Unassembled WGS sequence"/>
</dbReference>
<organism evidence="9 10">
    <name type="scientific">Polychaeton citri CBS 116435</name>
    <dbReference type="NCBI Taxonomy" id="1314669"/>
    <lineage>
        <taxon>Eukaryota</taxon>
        <taxon>Fungi</taxon>
        <taxon>Dikarya</taxon>
        <taxon>Ascomycota</taxon>
        <taxon>Pezizomycotina</taxon>
        <taxon>Dothideomycetes</taxon>
        <taxon>Dothideomycetidae</taxon>
        <taxon>Capnodiales</taxon>
        <taxon>Capnodiaceae</taxon>
        <taxon>Polychaeton</taxon>
    </lineage>
</organism>
<dbReference type="InterPro" id="IPR001138">
    <property type="entry name" value="Zn2Cys6_DnaBD"/>
</dbReference>
<dbReference type="PROSITE" id="PS50048">
    <property type="entry name" value="ZN2_CY6_FUNGAL_2"/>
    <property type="match status" value="1"/>
</dbReference>
<dbReference type="EMBL" id="MU003802">
    <property type="protein sequence ID" value="KAF2720169.1"/>
    <property type="molecule type" value="Genomic_DNA"/>
</dbReference>
<dbReference type="PANTHER" id="PTHR47338:SF9">
    <property type="entry name" value="ZN(II)2CYS6 TRANSCRIPTION FACTOR (EUROFUNG)"/>
    <property type="match status" value="1"/>
</dbReference>
<keyword evidence="7" id="KW-0812">Transmembrane</keyword>
<dbReference type="AlphaFoldDB" id="A0A9P4Q8J7"/>
<dbReference type="CDD" id="cd00067">
    <property type="entry name" value="GAL4"/>
    <property type="match status" value="1"/>
</dbReference>
<keyword evidence="3" id="KW-0805">Transcription regulation</keyword>
<proteinExistence type="predicted"/>
<dbReference type="InterPro" id="IPR036864">
    <property type="entry name" value="Zn2-C6_fun-type_DNA-bd_sf"/>
</dbReference>
<gene>
    <name evidence="9" type="ORF">K431DRAFT_286016</name>
</gene>
<comment type="caution">
    <text evidence="9">The sequence shown here is derived from an EMBL/GenBank/DDBJ whole genome shotgun (WGS) entry which is preliminary data.</text>
</comment>
<reference evidence="9" key="1">
    <citation type="journal article" date="2020" name="Stud. Mycol.">
        <title>101 Dothideomycetes genomes: a test case for predicting lifestyles and emergence of pathogens.</title>
        <authorList>
            <person name="Haridas S."/>
            <person name="Albert R."/>
            <person name="Binder M."/>
            <person name="Bloem J."/>
            <person name="Labutti K."/>
            <person name="Salamov A."/>
            <person name="Andreopoulos B."/>
            <person name="Baker S."/>
            <person name="Barry K."/>
            <person name="Bills G."/>
            <person name="Bluhm B."/>
            <person name="Cannon C."/>
            <person name="Castanera R."/>
            <person name="Culley D."/>
            <person name="Daum C."/>
            <person name="Ezra D."/>
            <person name="Gonzalez J."/>
            <person name="Henrissat B."/>
            <person name="Kuo A."/>
            <person name="Liang C."/>
            <person name="Lipzen A."/>
            <person name="Lutzoni F."/>
            <person name="Magnuson J."/>
            <person name="Mondo S."/>
            <person name="Nolan M."/>
            <person name="Ohm R."/>
            <person name="Pangilinan J."/>
            <person name="Park H.-J."/>
            <person name="Ramirez L."/>
            <person name="Alfaro M."/>
            <person name="Sun H."/>
            <person name="Tritt A."/>
            <person name="Yoshinaga Y."/>
            <person name="Zwiers L.-H."/>
            <person name="Turgeon B."/>
            <person name="Goodwin S."/>
            <person name="Spatafora J."/>
            <person name="Crous P."/>
            <person name="Grigoriev I."/>
        </authorList>
    </citation>
    <scope>NUCLEOTIDE SEQUENCE</scope>
    <source>
        <strain evidence="9">CBS 116435</strain>
    </source>
</reference>
<dbReference type="SUPFAM" id="SSF57701">
    <property type="entry name" value="Zn2/Cys6 DNA-binding domain"/>
    <property type="match status" value="1"/>
</dbReference>
<feature type="transmembrane region" description="Helical" evidence="7">
    <location>
        <begin position="474"/>
        <end position="490"/>
    </location>
</feature>
<evidence type="ECO:0000256" key="5">
    <source>
        <dbReference type="ARBA" id="ARBA00023242"/>
    </source>
</evidence>
<keyword evidence="10" id="KW-1185">Reference proteome</keyword>
<dbReference type="InterPro" id="IPR050815">
    <property type="entry name" value="TF_fung"/>
</dbReference>
<dbReference type="OrthoDB" id="424974at2759"/>
<dbReference type="PROSITE" id="PS00463">
    <property type="entry name" value="ZN2_CY6_FUNGAL_1"/>
    <property type="match status" value="1"/>
</dbReference>
<evidence type="ECO:0000256" key="2">
    <source>
        <dbReference type="ARBA" id="ARBA00022723"/>
    </source>
</evidence>
<dbReference type="GO" id="GO:0008270">
    <property type="term" value="F:zinc ion binding"/>
    <property type="evidence" value="ECO:0007669"/>
    <property type="project" value="InterPro"/>
</dbReference>
<evidence type="ECO:0000256" key="7">
    <source>
        <dbReference type="SAM" id="Phobius"/>
    </source>
</evidence>
<evidence type="ECO:0000313" key="9">
    <source>
        <dbReference type="EMBL" id="KAF2720169.1"/>
    </source>
</evidence>
<comment type="subcellular location">
    <subcellularLocation>
        <location evidence="1">Nucleus</location>
    </subcellularLocation>
</comment>
<keyword evidence="7" id="KW-1133">Transmembrane helix</keyword>
<keyword evidence="4" id="KW-0804">Transcription</keyword>
<keyword evidence="2" id="KW-0479">Metal-binding</keyword>
<feature type="region of interest" description="Disordered" evidence="6">
    <location>
        <begin position="52"/>
        <end position="71"/>
    </location>
</feature>
<feature type="domain" description="Zn(2)-C6 fungal-type" evidence="8">
    <location>
        <begin position="13"/>
        <end position="43"/>
    </location>
</feature>
<protein>
    <recommendedName>
        <fullName evidence="8">Zn(2)-C6 fungal-type domain-containing protein</fullName>
    </recommendedName>
</protein>
<keyword evidence="7" id="KW-0472">Membrane</keyword>
<evidence type="ECO:0000256" key="3">
    <source>
        <dbReference type="ARBA" id="ARBA00023015"/>
    </source>
</evidence>
<dbReference type="PANTHER" id="PTHR47338">
    <property type="entry name" value="ZN(II)2CYS6 TRANSCRIPTION FACTOR (EUROFUNG)-RELATED"/>
    <property type="match status" value="1"/>
</dbReference>
<evidence type="ECO:0000259" key="8">
    <source>
        <dbReference type="PROSITE" id="PS50048"/>
    </source>
</evidence>
<evidence type="ECO:0000313" key="10">
    <source>
        <dbReference type="Proteomes" id="UP000799441"/>
    </source>
</evidence>